<protein>
    <recommendedName>
        <fullName evidence="1">Ricin B lectin domain-containing protein</fullName>
    </recommendedName>
</protein>
<dbReference type="Proteomes" id="UP000076154">
    <property type="component" value="Unassembled WGS sequence"/>
</dbReference>
<dbReference type="InParanoid" id="A0A369JQQ2"/>
<dbReference type="Pfam" id="PF14200">
    <property type="entry name" value="RicinB_lectin_2"/>
    <property type="match status" value="1"/>
</dbReference>
<gene>
    <name evidence="2" type="ORF">Hypma_010813</name>
</gene>
<dbReference type="STRING" id="39966.A0A369JQQ2"/>
<dbReference type="Gene3D" id="2.80.10.50">
    <property type="match status" value="1"/>
</dbReference>
<proteinExistence type="predicted"/>
<dbReference type="EMBL" id="LUEZ02000053">
    <property type="protein sequence ID" value="RDB22003.1"/>
    <property type="molecule type" value="Genomic_DNA"/>
</dbReference>
<accession>A0A369JQQ2</accession>
<dbReference type="CDD" id="cd23422">
    <property type="entry name" value="beta-trefoil_Ricin_MPL_CNL"/>
    <property type="match status" value="1"/>
</dbReference>
<feature type="domain" description="Ricin B lectin" evidence="1">
    <location>
        <begin position="6"/>
        <end position="76"/>
    </location>
</feature>
<reference evidence="2" key="1">
    <citation type="submission" date="2018-04" db="EMBL/GenBank/DDBJ databases">
        <title>Whole genome sequencing of Hypsizygus marmoreus.</title>
        <authorList>
            <person name="Choi I.-G."/>
            <person name="Min B."/>
            <person name="Kim J.-G."/>
            <person name="Kim S."/>
            <person name="Oh Y.-L."/>
            <person name="Kong W.-S."/>
            <person name="Park H."/>
            <person name="Jeong J."/>
            <person name="Song E.-S."/>
        </authorList>
    </citation>
    <scope>NUCLEOTIDE SEQUENCE [LARGE SCALE GENOMIC DNA]</scope>
    <source>
        <strain evidence="2">51987-8</strain>
    </source>
</reference>
<comment type="caution">
    <text evidence="2">The sequence shown here is derived from an EMBL/GenBank/DDBJ whole genome shotgun (WGS) entry which is preliminary data.</text>
</comment>
<name>A0A369JQQ2_HYPMA</name>
<dbReference type="InterPro" id="IPR035992">
    <property type="entry name" value="Ricin_B-like_lectins"/>
</dbReference>
<sequence>MANIQGGKTYKLKNAKAHTVVDLSGTDNTSVIGWDDNNTENQKWNLEWTGAHWAFKNKGNGRYLGINGQVKDGTPLSGVDNRVEWDIYPDERNASLHRIYVPGASSPMNMDLAEHGNAKPGTPVTIWTKWEGENQAWQFEEV</sequence>
<dbReference type="OrthoDB" id="2131701at2759"/>
<evidence type="ECO:0000313" key="3">
    <source>
        <dbReference type="Proteomes" id="UP000076154"/>
    </source>
</evidence>
<evidence type="ECO:0000313" key="2">
    <source>
        <dbReference type="EMBL" id="RDB22003.1"/>
    </source>
</evidence>
<evidence type="ECO:0000259" key="1">
    <source>
        <dbReference type="Pfam" id="PF14200"/>
    </source>
</evidence>
<keyword evidence="3" id="KW-1185">Reference proteome</keyword>
<dbReference type="SUPFAM" id="SSF50370">
    <property type="entry name" value="Ricin B-like lectins"/>
    <property type="match status" value="1"/>
</dbReference>
<organism evidence="2 3">
    <name type="scientific">Hypsizygus marmoreus</name>
    <name type="common">White beech mushroom</name>
    <name type="synonym">Agaricus marmoreus</name>
    <dbReference type="NCBI Taxonomy" id="39966"/>
    <lineage>
        <taxon>Eukaryota</taxon>
        <taxon>Fungi</taxon>
        <taxon>Dikarya</taxon>
        <taxon>Basidiomycota</taxon>
        <taxon>Agaricomycotina</taxon>
        <taxon>Agaricomycetes</taxon>
        <taxon>Agaricomycetidae</taxon>
        <taxon>Agaricales</taxon>
        <taxon>Tricholomatineae</taxon>
        <taxon>Lyophyllaceae</taxon>
        <taxon>Hypsizygus</taxon>
    </lineage>
</organism>
<dbReference type="AlphaFoldDB" id="A0A369JQQ2"/>
<dbReference type="InterPro" id="IPR000772">
    <property type="entry name" value="Ricin_B_lectin"/>
</dbReference>